<evidence type="ECO:0000313" key="2">
    <source>
        <dbReference type="EMBL" id="AFD08478.1"/>
    </source>
</evidence>
<evidence type="ECO:0000313" key="3">
    <source>
        <dbReference type="Proteomes" id="UP000007590"/>
    </source>
</evidence>
<dbReference type="EMBL" id="CP003349">
    <property type="protein sequence ID" value="AFD08478.1"/>
    <property type="molecule type" value="Genomic_DNA"/>
</dbReference>
<dbReference type="InterPro" id="IPR006175">
    <property type="entry name" value="YjgF/YER057c/UK114"/>
</dbReference>
<sequence>MKVIVNTTNAPAPIGPYSQAVWAGNILFVSGQIAIDPETNEVLTGDVANETRQVMKNLAAILKEAGLSFDNVVKTGIFLKSMADFAVVNEIYGSYLSGNYPARETVEVAGLPKNVSVEISVVAVKF</sequence>
<dbReference type="RefSeq" id="WP_014681701.1">
    <property type="nucleotide sequence ID" value="NC_017770.1"/>
</dbReference>
<accession>H8KXE9</accession>
<dbReference type="AlphaFoldDB" id="H8KXE9"/>
<dbReference type="NCBIfam" id="TIGR00004">
    <property type="entry name" value="Rid family detoxifying hydrolase"/>
    <property type="match status" value="1"/>
</dbReference>
<organism evidence="2 3">
    <name type="scientific">Solitalea canadensis (strain ATCC 29591 / DSM 3403 / JCM 21819 / LMG 8368 / NBRC 15130 / NCIMB 12057 / USAM 9D)</name>
    <name type="common">Flexibacter canadensis</name>
    <dbReference type="NCBI Taxonomy" id="929556"/>
    <lineage>
        <taxon>Bacteria</taxon>
        <taxon>Pseudomonadati</taxon>
        <taxon>Bacteroidota</taxon>
        <taxon>Sphingobacteriia</taxon>
        <taxon>Sphingobacteriales</taxon>
        <taxon>Sphingobacteriaceae</taxon>
        <taxon>Solitalea</taxon>
    </lineage>
</organism>
<dbReference type="PANTHER" id="PTHR11803:SF58">
    <property type="entry name" value="PROTEIN HMF1-RELATED"/>
    <property type="match status" value="1"/>
</dbReference>
<dbReference type="Pfam" id="PF01042">
    <property type="entry name" value="Ribonuc_L-PSP"/>
    <property type="match status" value="1"/>
</dbReference>
<evidence type="ECO:0000256" key="1">
    <source>
        <dbReference type="ARBA" id="ARBA00010552"/>
    </source>
</evidence>
<protein>
    <submittedName>
        <fullName evidence="2">Endoribonuclease L-PSP, putative</fullName>
    </submittedName>
</protein>
<dbReference type="STRING" id="929556.Solca_3473"/>
<dbReference type="Proteomes" id="UP000007590">
    <property type="component" value="Chromosome"/>
</dbReference>
<gene>
    <name evidence="2" type="ordered locus">Solca_3473</name>
</gene>
<dbReference type="GO" id="GO:0019239">
    <property type="term" value="F:deaminase activity"/>
    <property type="evidence" value="ECO:0007669"/>
    <property type="project" value="TreeGrafter"/>
</dbReference>
<dbReference type="KEGG" id="scn:Solca_3473"/>
<name>H8KXE9_SOLCM</name>
<dbReference type="OrthoDB" id="9803101at2"/>
<proteinExistence type="inferred from homology"/>
<dbReference type="CDD" id="cd00448">
    <property type="entry name" value="YjgF_YER057c_UK114_family"/>
    <property type="match status" value="1"/>
</dbReference>
<reference evidence="2" key="1">
    <citation type="submission" date="2012-02" db="EMBL/GenBank/DDBJ databases">
        <title>The complete genome of Solitalea canadensis DSM 3403.</title>
        <authorList>
            <consortium name="US DOE Joint Genome Institute (JGI-PGF)"/>
            <person name="Lucas S."/>
            <person name="Copeland A."/>
            <person name="Lapidus A."/>
            <person name="Glavina del Rio T."/>
            <person name="Dalin E."/>
            <person name="Tice H."/>
            <person name="Bruce D."/>
            <person name="Goodwin L."/>
            <person name="Pitluck S."/>
            <person name="Peters L."/>
            <person name="Ovchinnikova G."/>
            <person name="Lu M."/>
            <person name="Kyrpides N."/>
            <person name="Mavromatis K."/>
            <person name="Ivanova N."/>
            <person name="Brettin T."/>
            <person name="Detter J.C."/>
            <person name="Han C."/>
            <person name="Larimer F."/>
            <person name="Land M."/>
            <person name="Hauser L."/>
            <person name="Markowitz V."/>
            <person name="Cheng J.-F."/>
            <person name="Hugenholtz P."/>
            <person name="Woyke T."/>
            <person name="Wu D."/>
            <person name="Spring S."/>
            <person name="Schroeder M."/>
            <person name="Kopitz M."/>
            <person name="Brambilla E."/>
            <person name="Klenk H.-P."/>
            <person name="Eisen J.A."/>
        </authorList>
    </citation>
    <scope>NUCLEOTIDE SEQUENCE</scope>
    <source>
        <strain evidence="2">DSM 3403</strain>
    </source>
</reference>
<dbReference type="FunFam" id="3.30.1330.40:FF:000001">
    <property type="entry name" value="L-PSP family endoribonuclease"/>
    <property type="match status" value="1"/>
</dbReference>
<dbReference type="Gene3D" id="3.30.1330.40">
    <property type="entry name" value="RutC-like"/>
    <property type="match status" value="1"/>
</dbReference>
<dbReference type="GO" id="GO:0005829">
    <property type="term" value="C:cytosol"/>
    <property type="evidence" value="ECO:0007669"/>
    <property type="project" value="TreeGrafter"/>
</dbReference>
<dbReference type="HOGENOM" id="CLU_100715_7_3_10"/>
<dbReference type="PANTHER" id="PTHR11803">
    <property type="entry name" value="2-IMINOBUTANOATE/2-IMINOPROPANOATE DEAMINASE RIDA"/>
    <property type="match status" value="1"/>
</dbReference>
<dbReference type="InterPro" id="IPR006056">
    <property type="entry name" value="RidA"/>
</dbReference>
<dbReference type="eggNOG" id="COG0251">
    <property type="taxonomic scope" value="Bacteria"/>
</dbReference>
<comment type="similarity">
    <text evidence="1">Belongs to the RutC family.</text>
</comment>
<dbReference type="SUPFAM" id="SSF55298">
    <property type="entry name" value="YjgF-like"/>
    <property type="match status" value="1"/>
</dbReference>
<keyword evidence="3" id="KW-1185">Reference proteome</keyword>
<dbReference type="InterPro" id="IPR035959">
    <property type="entry name" value="RutC-like_sf"/>
</dbReference>